<sequence>MFKYSFKYILLLIVTVVFFTKLELRYSFGDYKEYLILLFNISSMVFTLMGIWIAFLYPNALKRLVNPKVIENADFSETLNETKRLESIVGSVLKSALVVVGILFIFFFKVVLSSFDFYLEYLVFWKILALSLAVVMTFMQLESVFHVIKSNIMFINDLHRKREEKEADHDI</sequence>
<dbReference type="RefSeq" id="WP_130245925.1">
    <property type="nucleotide sequence ID" value="NZ_PPUZ01000049.1"/>
</dbReference>
<proteinExistence type="predicted"/>
<reference evidence="2 3" key="1">
    <citation type="submission" date="2018-01" db="EMBL/GenBank/DDBJ databases">
        <title>Co-occurrence of chitin degradation, pigmentation and bioactivity in marine Pseudoalteromonas.</title>
        <authorList>
            <person name="Paulsen S."/>
            <person name="Gram L."/>
            <person name="Machado H."/>
        </authorList>
    </citation>
    <scope>NUCLEOTIDE SEQUENCE [LARGE SCALE GENOMIC DNA]</scope>
    <source>
        <strain evidence="2 3">S1946</strain>
    </source>
</reference>
<protein>
    <submittedName>
        <fullName evidence="2">Uncharacterized protein</fullName>
    </submittedName>
</protein>
<feature type="transmembrane region" description="Helical" evidence="1">
    <location>
        <begin position="35"/>
        <end position="57"/>
    </location>
</feature>
<evidence type="ECO:0000313" key="2">
    <source>
        <dbReference type="EMBL" id="RZM76440.1"/>
    </source>
</evidence>
<feature type="transmembrane region" description="Helical" evidence="1">
    <location>
        <begin position="118"/>
        <end position="139"/>
    </location>
</feature>
<dbReference type="Proteomes" id="UP000292345">
    <property type="component" value="Unassembled WGS sequence"/>
</dbReference>
<keyword evidence="1" id="KW-1133">Transmembrane helix</keyword>
<gene>
    <name evidence="2" type="ORF">C3B51_17905</name>
</gene>
<feature type="transmembrane region" description="Helical" evidence="1">
    <location>
        <begin position="92"/>
        <end position="112"/>
    </location>
</feature>
<evidence type="ECO:0000313" key="3">
    <source>
        <dbReference type="Proteomes" id="UP000292345"/>
    </source>
</evidence>
<dbReference type="AlphaFoldDB" id="A0A4Q7E3F6"/>
<keyword evidence="1" id="KW-0812">Transmembrane</keyword>
<name>A0A4Q7E3F6_9GAMM</name>
<keyword evidence="1" id="KW-0472">Membrane</keyword>
<evidence type="ECO:0000256" key="1">
    <source>
        <dbReference type="SAM" id="Phobius"/>
    </source>
</evidence>
<accession>A0A4Q7E3F6</accession>
<dbReference type="EMBL" id="PPUZ01000049">
    <property type="protein sequence ID" value="RZM76440.1"/>
    <property type="molecule type" value="Genomic_DNA"/>
</dbReference>
<comment type="caution">
    <text evidence="2">The sequence shown here is derived from an EMBL/GenBank/DDBJ whole genome shotgun (WGS) entry which is preliminary data.</text>
</comment>
<organism evidence="2 3">
    <name type="scientific">Pseudoalteromonas rubra</name>
    <dbReference type="NCBI Taxonomy" id="43658"/>
    <lineage>
        <taxon>Bacteria</taxon>
        <taxon>Pseudomonadati</taxon>
        <taxon>Pseudomonadota</taxon>
        <taxon>Gammaproteobacteria</taxon>
        <taxon>Alteromonadales</taxon>
        <taxon>Pseudoalteromonadaceae</taxon>
        <taxon>Pseudoalteromonas</taxon>
    </lineage>
</organism>